<organism evidence="2 3">
    <name type="scientific">Oikopleura dioica</name>
    <name type="common">Tunicate</name>
    <dbReference type="NCBI Taxonomy" id="34765"/>
    <lineage>
        <taxon>Eukaryota</taxon>
        <taxon>Metazoa</taxon>
        <taxon>Chordata</taxon>
        <taxon>Tunicata</taxon>
        <taxon>Appendicularia</taxon>
        <taxon>Copelata</taxon>
        <taxon>Oikopleuridae</taxon>
        <taxon>Oikopleura</taxon>
    </lineage>
</organism>
<accession>A0ABN7SKD8</accession>
<evidence type="ECO:0000313" key="3">
    <source>
        <dbReference type="Proteomes" id="UP001158576"/>
    </source>
</evidence>
<dbReference type="Proteomes" id="UP001158576">
    <property type="component" value="Chromosome 1"/>
</dbReference>
<proteinExistence type="predicted"/>
<gene>
    <name evidence="2" type="ORF">OKIOD_LOCUS9370</name>
</gene>
<protein>
    <submittedName>
        <fullName evidence="2">Oidioi.mRNA.OKI2018_I69.chr1.g605.t1.cds</fullName>
    </submittedName>
</protein>
<feature type="signal peptide" evidence="1">
    <location>
        <begin position="1"/>
        <end position="18"/>
    </location>
</feature>
<evidence type="ECO:0000256" key="1">
    <source>
        <dbReference type="SAM" id="SignalP"/>
    </source>
</evidence>
<keyword evidence="1" id="KW-0732">Signal</keyword>
<reference evidence="2 3" key="1">
    <citation type="submission" date="2021-04" db="EMBL/GenBank/DDBJ databases">
        <authorList>
            <person name="Bliznina A."/>
        </authorList>
    </citation>
    <scope>NUCLEOTIDE SEQUENCE [LARGE SCALE GENOMIC DNA]</scope>
</reference>
<name>A0ABN7SKD8_OIKDI</name>
<sequence length="96" mass="11115">MRIYFLILISSLIITSEAQNGGFSVSNEARVIYNYAKSHQEFCGLAHCRDCLTLLRKESQIYGSEALQRQGYWTCTVIWLWNDCCPKWAETVVQML</sequence>
<dbReference type="EMBL" id="OU015566">
    <property type="protein sequence ID" value="CAG5103080.1"/>
    <property type="molecule type" value="Genomic_DNA"/>
</dbReference>
<evidence type="ECO:0000313" key="2">
    <source>
        <dbReference type="EMBL" id="CAG5103080.1"/>
    </source>
</evidence>
<keyword evidence="3" id="KW-1185">Reference proteome</keyword>
<feature type="chain" id="PRO_5047087818" evidence="1">
    <location>
        <begin position="19"/>
        <end position="96"/>
    </location>
</feature>